<dbReference type="Gene3D" id="2.60.40.10">
    <property type="entry name" value="Immunoglobulins"/>
    <property type="match status" value="4"/>
</dbReference>
<evidence type="ECO:0000256" key="4">
    <source>
        <dbReference type="ARBA" id="ARBA00022525"/>
    </source>
</evidence>
<feature type="compositionally biased region" description="Basic and acidic residues" evidence="7">
    <location>
        <begin position="1382"/>
        <end position="1391"/>
    </location>
</feature>
<dbReference type="Gene3D" id="2.60.40.740">
    <property type="match status" value="5"/>
</dbReference>
<proteinExistence type="inferred from homology"/>
<dbReference type="Pfam" id="PF17802">
    <property type="entry name" value="SpaA"/>
    <property type="match status" value="4"/>
</dbReference>
<evidence type="ECO:0000256" key="8">
    <source>
        <dbReference type="SAM" id="Phobius"/>
    </source>
</evidence>
<comment type="subcellular location">
    <subcellularLocation>
        <location evidence="1">Secreted</location>
        <location evidence="1">Cell wall</location>
        <topology evidence="1">Peptidoglycan-anchor</topology>
    </subcellularLocation>
</comment>
<feature type="domain" description="Gram-positive cocci surface proteins LPxTG" evidence="10">
    <location>
        <begin position="1422"/>
        <end position="1456"/>
    </location>
</feature>
<dbReference type="NCBIfam" id="TIGR01167">
    <property type="entry name" value="LPXTG_anchor"/>
    <property type="match status" value="1"/>
</dbReference>
<dbReference type="Proteomes" id="UP001597211">
    <property type="component" value="Unassembled WGS sequence"/>
</dbReference>
<dbReference type="Pfam" id="PF05737">
    <property type="entry name" value="Collagen_bind"/>
    <property type="match status" value="4"/>
</dbReference>
<evidence type="ECO:0000256" key="9">
    <source>
        <dbReference type="SAM" id="SignalP"/>
    </source>
</evidence>
<name>A0ABW3S8D2_9BACL</name>
<evidence type="ECO:0000259" key="10">
    <source>
        <dbReference type="PROSITE" id="PS50847"/>
    </source>
</evidence>
<dbReference type="Pfam" id="PF17961">
    <property type="entry name" value="Big_8"/>
    <property type="match status" value="1"/>
</dbReference>
<evidence type="ECO:0000256" key="5">
    <source>
        <dbReference type="ARBA" id="ARBA00022729"/>
    </source>
</evidence>
<keyword evidence="8" id="KW-0472">Membrane</keyword>
<keyword evidence="8" id="KW-1133">Transmembrane helix</keyword>
<dbReference type="SUPFAM" id="SSF49401">
    <property type="entry name" value="Bacterial adhesins"/>
    <property type="match status" value="6"/>
</dbReference>
<reference evidence="12" key="1">
    <citation type="journal article" date="2019" name="Int. J. Syst. Evol. Microbiol.">
        <title>The Global Catalogue of Microorganisms (GCM) 10K type strain sequencing project: providing services to taxonomists for standard genome sequencing and annotation.</title>
        <authorList>
            <consortium name="The Broad Institute Genomics Platform"/>
            <consortium name="The Broad Institute Genome Sequencing Center for Infectious Disease"/>
            <person name="Wu L."/>
            <person name="Ma J."/>
        </authorList>
    </citation>
    <scope>NUCLEOTIDE SEQUENCE [LARGE SCALE GENOMIC DNA]</scope>
    <source>
        <strain evidence="12">CCUG 48216</strain>
    </source>
</reference>
<evidence type="ECO:0000313" key="11">
    <source>
        <dbReference type="EMBL" id="MFD1181057.1"/>
    </source>
</evidence>
<dbReference type="EMBL" id="JBHTKZ010000008">
    <property type="protein sequence ID" value="MFD1181057.1"/>
    <property type="molecule type" value="Genomic_DNA"/>
</dbReference>
<keyword evidence="5 9" id="KW-0732">Signal</keyword>
<feature type="transmembrane region" description="Helical" evidence="8">
    <location>
        <begin position="1430"/>
        <end position="1447"/>
    </location>
</feature>
<dbReference type="InterPro" id="IPR041171">
    <property type="entry name" value="SDR_Ig"/>
</dbReference>
<organism evidence="11 12">
    <name type="scientific">Paenibacillus timonensis</name>
    <dbReference type="NCBI Taxonomy" id="225915"/>
    <lineage>
        <taxon>Bacteria</taxon>
        <taxon>Bacillati</taxon>
        <taxon>Bacillota</taxon>
        <taxon>Bacilli</taxon>
        <taxon>Bacillales</taxon>
        <taxon>Paenibacillaceae</taxon>
        <taxon>Paenibacillus</taxon>
    </lineage>
</organism>
<comment type="caution">
    <text evidence="11">The sequence shown here is derived from an EMBL/GenBank/DDBJ whole genome shotgun (WGS) entry which is preliminary data.</text>
</comment>
<keyword evidence="12" id="KW-1185">Reference proteome</keyword>
<dbReference type="InterPro" id="IPR013783">
    <property type="entry name" value="Ig-like_fold"/>
</dbReference>
<dbReference type="Gene3D" id="2.60.40.1280">
    <property type="match status" value="1"/>
</dbReference>
<protein>
    <submittedName>
        <fullName evidence="11">SpaA isopeptide-forming pilin-related protein</fullName>
    </submittedName>
</protein>
<dbReference type="InterPro" id="IPR041033">
    <property type="entry name" value="SpaA_PFL_dom_1"/>
</dbReference>
<dbReference type="PANTHER" id="PTHR36108">
    <property type="entry name" value="COLOSSIN-B-RELATED"/>
    <property type="match status" value="1"/>
</dbReference>
<dbReference type="SUPFAM" id="SSF49478">
    <property type="entry name" value="Cna protein B-type domain"/>
    <property type="match status" value="2"/>
</dbReference>
<gene>
    <name evidence="11" type="ORF">ACFQ2Z_06780</name>
</gene>
<dbReference type="PANTHER" id="PTHR36108:SF13">
    <property type="entry name" value="COLOSSIN-B-RELATED"/>
    <property type="match status" value="1"/>
</dbReference>
<feature type="chain" id="PRO_5046007959" evidence="9">
    <location>
        <begin position="22"/>
        <end position="1456"/>
    </location>
</feature>
<evidence type="ECO:0000256" key="7">
    <source>
        <dbReference type="SAM" id="MobiDB-lite"/>
    </source>
</evidence>
<evidence type="ECO:0000256" key="3">
    <source>
        <dbReference type="ARBA" id="ARBA00022512"/>
    </source>
</evidence>
<dbReference type="PROSITE" id="PS50847">
    <property type="entry name" value="GRAM_POS_ANCHORING"/>
    <property type="match status" value="1"/>
</dbReference>
<feature type="signal peptide" evidence="9">
    <location>
        <begin position="1"/>
        <end position="21"/>
    </location>
</feature>
<sequence>MKRKFLAIIMAAALVFQGIFGAGATLVSADTEGSPSDAAAVIAADAVTDAVYEDHAAALGASAGQVISENLITGVEIRNQKPEYDPAAEKLIIKGDRIQDIRPAVKDEVAVIYAWAFPNDSHGYSDGSTFAFHLPDKLKIGQQLEGNLDGEVGTYVVHPDGEVVFTFNDSIVGQKLEGYFYVWVSFDEDKFEDGLHQQIDFSSTGLGVIDVHFANTAEDRLKKSGIANRNGFNSDEIEWTIDFNQGEKEITAAILEDTLPEGLKLKGDIEIRKLQVQVDGSVKAGEVERTANAFPIALGDIHEAYRVIYKTSVEAPTAGPFNRLYDNTAVLTGNGDQYREEADGSVNIRFNEPLNKVSKAYDPVKQSITWKIEYNYNQQTLDPFDPADPDKPDAAWLKDEFDTTKQRLVESSFEVYEVEMDTSGKAAKRTGPIDSSAYTVTKTADGFEFKFNQAINGAYDIEYRTESIKRVYEDDHITNKVEIKNGMKKSAGQDIREHIFAKSVSKEDFNKKEIEWKLVLNSDLKDMSDIVITENYAGRNMKLVPGSLQKTGAHKDDFLLEANADDPNFEKGFVIKLKPGVTINTEHVFTFATAFDPTKGVPAGGLYRNDATLDWKEAGISQDSITKSASVTPQNYTIDNGNKKGEYSAKDKAITWTIDVNYNLYDIQDAVLRDAYTGNQAYIDGSVQVNKLVLDSRNNAVAIGEEIKPKSQDNPNGFDFQLNPDGKGFMLKLGNIGKTAYRIEYKTSLDGAFPIVDTYSNYATLHDGGVLRFEKSANVTPAHGGVFVNKTGKQQGTSDIASWTVNINPSQSYIAAGSKLTDTLSDNQILLPNTLKLFKTDLPADNSGNVSTKAGLVDPEDYELAVNGNTFTFTFKKALTTAFILEYQSYINADDGDKITNKAEFAGQTSSVKGGDGQVGVKVALAGAGGGASGGRAPIQVVKVDDRGQPLEGAVFEIYNASGTVLLETLPATNASGETESLREYRFNGTDGLPYRLKEASAPAGYLVDPEYGAGTGKLVAFKNDEPYKIENKKIRQGFQFTKVDAADPSKKLKGAIFDLYVKNGADRDFIETLTSGEDGTIAKADLAPGEYELVETKAPDYYQLNSQPVAFTITANQTAIVTRDLPNERGSGGKLVITKVNAKDQTVLSGIEFELRDGTNGAVGKKTTDRDGVVEFDNLPYGPYTLVETKAEGFVIEQPETEVSIKEPVTALTIENKPNDRSVKLIKTNAAKTQRLQGAVFELLAQSVFFNPQGNYEFRKVDAIDPSKLVTDRNGELYLDQLEPNKYRLVEISAPAGYVLDKTPIEFEITEKQTESVIVEKTNNLIYSPSNPGGGGGPGNPSDPSNPVTPNTPVDPAQPGEGTVEVPEDPSPSDGTGGEKPQPDPDKPTDIELDDDGNPLGGTRGDLPSDETDGKPGSSLLPKTGESSLLPWQLAGAAFILAGCWLRRKRKQQES</sequence>
<comment type="similarity">
    <text evidence="2">Belongs to the serine-aspartate repeat-containing protein (SDr) family.</text>
</comment>
<dbReference type="RefSeq" id="WP_240268050.1">
    <property type="nucleotide sequence ID" value="NZ_JAKSXN010000007.1"/>
</dbReference>
<evidence type="ECO:0000256" key="1">
    <source>
        <dbReference type="ARBA" id="ARBA00004168"/>
    </source>
</evidence>
<keyword evidence="6" id="KW-0572">Peptidoglycan-anchor</keyword>
<dbReference type="InterPro" id="IPR008456">
    <property type="entry name" value="Collagen-bd_dom"/>
</dbReference>
<keyword evidence="8" id="KW-0812">Transmembrane</keyword>
<accession>A0ABW3S8D2</accession>
<evidence type="ECO:0000313" key="12">
    <source>
        <dbReference type="Proteomes" id="UP001597211"/>
    </source>
</evidence>
<dbReference type="InterPro" id="IPR008966">
    <property type="entry name" value="Adhesion_dom_sf"/>
</dbReference>
<evidence type="ECO:0000256" key="6">
    <source>
        <dbReference type="ARBA" id="ARBA00023088"/>
    </source>
</evidence>
<dbReference type="InterPro" id="IPR019931">
    <property type="entry name" value="LPXTG_anchor"/>
</dbReference>
<evidence type="ECO:0000256" key="2">
    <source>
        <dbReference type="ARBA" id="ARBA00007257"/>
    </source>
</evidence>
<keyword evidence="4" id="KW-0964">Secreted</keyword>
<dbReference type="InterPro" id="IPR011252">
    <property type="entry name" value="Fibrogen-bd_dom1"/>
</dbReference>
<keyword evidence="3" id="KW-0134">Cell wall</keyword>
<feature type="region of interest" description="Disordered" evidence="7">
    <location>
        <begin position="1326"/>
        <end position="1426"/>
    </location>
</feature>